<keyword evidence="2" id="KW-0808">Transferase</keyword>
<dbReference type="PANTHER" id="PTHR43190">
    <property type="entry name" value="N-ACETYL-D-GLUCOSAMINE KINASE"/>
    <property type="match status" value="1"/>
</dbReference>
<name>A0A518AS71_9BACT</name>
<dbReference type="CDD" id="cd24007">
    <property type="entry name" value="ASKHA_NBD_eukNAGK-like"/>
    <property type="match status" value="1"/>
</dbReference>
<dbReference type="Gene3D" id="3.30.420.40">
    <property type="match status" value="2"/>
</dbReference>
<dbReference type="PANTHER" id="PTHR43190:SF3">
    <property type="entry name" value="N-ACETYL-D-GLUCOSAMINE KINASE"/>
    <property type="match status" value="1"/>
</dbReference>
<dbReference type="InterPro" id="IPR052519">
    <property type="entry name" value="Euk-type_GlcNAc_Kinase"/>
</dbReference>
<dbReference type="Pfam" id="PF01869">
    <property type="entry name" value="BcrAD_BadFG"/>
    <property type="match status" value="1"/>
</dbReference>
<gene>
    <name evidence="2" type="primary">gspK</name>
    <name evidence="2" type="ORF">Pan181_37890</name>
</gene>
<sequence>MDSASLKNPTDDTSRDSESSLCLVVDGGGTKTNCQMLRQQGAEFKVLGVGSTTGCNPAELGIEAAGRAILAAIRQATAEAGISDLSAIDRAALAVAGTLDDTIRSQLETQLAALFPAKACRVFPDVLPYALHGPDVEQSVAVVAGTGSVAIARQSLNTYSLVGGWGYLLGDEGSGYAIGREALRLALMQLETGVPISPLTDRVLGMVQAKCAADIKRYVYGGEPPRRSIAAVARTVIELQAAGSPECDHLLDRAATSLASLARRAASMVDTPWETISISGTGGILTAGEVVWGKFEKALQVLGHHGPVEQLDCSMTACRQLLDRQVFAAPFSIQS</sequence>
<dbReference type="InterPro" id="IPR043129">
    <property type="entry name" value="ATPase_NBD"/>
</dbReference>
<dbReference type="AlphaFoldDB" id="A0A518AS71"/>
<dbReference type="GO" id="GO:0047931">
    <property type="term" value="F:glucosamine kinase activity"/>
    <property type="evidence" value="ECO:0007669"/>
    <property type="project" value="UniProtKB-EC"/>
</dbReference>
<reference evidence="2 3" key="1">
    <citation type="submission" date="2019-02" db="EMBL/GenBank/DDBJ databases">
        <title>Deep-cultivation of Planctomycetes and their phenomic and genomic characterization uncovers novel biology.</title>
        <authorList>
            <person name="Wiegand S."/>
            <person name="Jogler M."/>
            <person name="Boedeker C."/>
            <person name="Pinto D."/>
            <person name="Vollmers J."/>
            <person name="Rivas-Marin E."/>
            <person name="Kohn T."/>
            <person name="Peeters S.H."/>
            <person name="Heuer A."/>
            <person name="Rast P."/>
            <person name="Oberbeckmann S."/>
            <person name="Bunk B."/>
            <person name="Jeske O."/>
            <person name="Meyerdierks A."/>
            <person name="Storesund J.E."/>
            <person name="Kallscheuer N."/>
            <person name="Luecker S."/>
            <person name="Lage O.M."/>
            <person name="Pohl T."/>
            <person name="Merkel B.J."/>
            <person name="Hornburger P."/>
            <person name="Mueller R.-W."/>
            <person name="Bruemmer F."/>
            <person name="Labrenz M."/>
            <person name="Spormann A.M."/>
            <person name="Op den Camp H."/>
            <person name="Overmann J."/>
            <person name="Amann R."/>
            <person name="Jetten M.S.M."/>
            <person name="Mascher T."/>
            <person name="Medema M.H."/>
            <person name="Devos D.P."/>
            <person name="Kaster A.-K."/>
            <person name="Ovreas L."/>
            <person name="Rohde M."/>
            <person name="Galperin M.Y."/>
            <person name="Jogler C."/>
        </authorList>
    </citation>
    <scope>NUCLEOTIDE SEQUENCE [LARGE SCALE GENOMIC DNA]</scope>
    <source>
        <strain evidence="2 3">Pan181</strain>
    </source>
</reference>
<accession>A0A518AS71</accession>
<organism evidence="2 3">
    <name type="scientific">Aeoliella mucimassa</name>
    <dbReference type="NCBI Taxonomy" id="2527972"/>
    <lineage>
        <taxon>Bacteria</taxon>
        <taxon>Pseudomonadati</taxon>
        <taxon>Planctomycetota</taxon>
        <taxon>Planctomycetia</taxon>
        <taxon>Pirellulales</taxon>
        <taxon>Lacipirellulaceae</taxon>
        <taxon>Aeoliella</taxon>
    </lineage>
</organism>
<keyword evidence="2" id="KW-0418">Kinase</keyword>
<evidence type="ECO:0000313" key="3">
    <source>
        <dbReference type="Proteomes" id="UP000315750"/>
    </source>
</evidence>
<dbReference type="KEGG" id="amuc:Pan181_37890"/>
<dbReference type="OrthoDB" id="9772633at2"/>
<dbReference type="Proteomes" id="UP000315750">
    <property type="component" value="Chromosome"/>
</dbReference>
<keyword evidence="3" id="KW-1185">Reference proteome</keyword>
<dbReference type="InterPro" id="IPR002731">
    <property type="entry name" value="ATPase_BadF"/>
</dbReference>
<protein>
    <submittedName>
        <fullName evidence="2">Glucosamine kinase GspK</fullName>
        <ecNumber evidence="2">2.7.1.8</ecNumber>
    </submittedName>
</protein>
<dbReference type="EC" id="2.7.1.8" evidence="2"/>
<dbReference type="SUPFAM" id="SSF53067">
    <property type="entry name" value="Actin-like ATPase domain"/>
    <property type="match status" value="2"/>
</dbReference>
<evidence type="ECO:0000259" key="1">
    <source>
        <dbReference type="Pfam" id="PF01869"/>
    </source>
</evidence>
<proteinExistence type="predicted"/>
<dbReference type="EMBL" id="CP036278">
    <property type="protein sequence ID" value="QDU57571.1"/>
    <property type="molecule type" value="Genomic_DNA"/>
</dbReference>
<feature type="domain" description="ATPase BadF/BadG/BcrA/BcrD type" evidence="1">
    <location>
        <begin position="25"/>
        <end position="291"/>
    </location>
</feature>
<evidence type="ECO:0000313" key="2">
    <source>
        <dbReference type="EMBL" id="QDU57571.1"/>
    </source>
</evidence>